<comment type="caution">
    <text evidence="3">The sequence shown here is derived from an EMBL/GenBank/DDBJ whole genome shotgun (WGS) entry which is preliminary data.</text>
</comment>
<gene>
    <name evidence="3" type="ORF">KC19_3G000300</name>
</gene>
<dbReference type="PANTHER" id="PTHR33153:SF3">
    <property type="entry name" value="TRAFFICKING PROTEIN PARTICLE COMPLEX SUBUNIT 11 DOMAIN-CONTAINING PROTEIN"/>
    <property type="match status" value="1"/>
</dbReference>
<dbReference type="Proteomes" id="UP000822688">
    <property type="component" value="Chromosome 3"/>
</dbReference>
<name>A0A8T0IGM1_CERPU</name>
<keyword evidence="4" id="KW-1185">Reference proteome</keyword>
<protein>
    <recommendedName>
        <fullName evidence="2">DUF7869 domain-containing protein</fullName>
    </recommendedName>
</protein>
<accession>A0A8T0IGM1</accession>
<sequence>MAAEDVPMFGDYSSSDEEVLTEQIEAEDIPVCDGIPRRLWVTKFVTLHGIRGTPVAEGICHNISSDLVLGCDGPLGDTHVAVQISKSLDATEVPDEWRYFVRAWPIELVFCSGASLRDHELRYNHNCRIARLAQPESSRSGRYNSSSRNPPRETSVKSKGLLTQESINAVSSKVCCSRNCVQPFPRDKIRAFRERMYRETTFKFRFHMKLEVHRQVHRDASGKRVATVEGIDVCVAAWRHIAGVSEATFHRFQGYAAEGLQAQPHGNTSLLKPRKHTSQAIATLRCILENSANHMPHRTRTLKTGEKVVSMILPATWKWKNAIPEINASNESFGLKNVSPFLLSRIRKSNFPEFDAKKPGDNFARCSKCDRFHEQRRGAIAGSSQALLWAKKLEVHLAKARAHREVYYANRRRSQTYPHECLTIMHDKMDHAKTASHVFSHKSKELDGLMKLPVSVTGMIAHGHADFRYAHYGLDIFPHDSNYTVGSLAKLLRDFELPPKYSSRELFVESRSAPLFDAVLQGAETCVSSLQVAPVVRLEGIPLPPILNVQMDNAAGDNKNRFVFCFWSLLVAKKIFREVYVNFMLVGHTHDDIDAMFGRWSMLLKKENFPTIPLPMKSFMDVESIPAIPHLVEEVPDFKGFISGYIRDGSEALAGHTKVQQFKFFLDSTVSPVMKYKVLCTDVDWLPKDTNGIKLWREDAEGRSLWPCGEPAPTTHRAMRSLEDIVKGISGFINYWETMCTEDRTGEYRRRYEHLVFYWRAVKAALEVPIEPSIALRDGFWPSTRVDEILEDQYGEDGKLREEFGEDDPYVGELRARPQPSFRVARDVYEGYFLAIRPADGDSRPVWIARALSDPNTNPEQPNCILVQFFRPTSRDPNVQETYIGWDSVKGLRWKIDENQPPLWESTASLMTSWKSKVKKDTRECVLKIPMDQVKIIHDTLVEFPNA</sequence>
<feature type="domain" description="DUF7869" evidence="2">
    <location>
        <begin position="540"/>
        <end position="682"/>
    </location>
</feature>
<feature type="compositionally biased region" description="Low complexity" evidence="1">
    <location>
        <begin position="138"/>
        <end position="149"/>
    </location>
</feature>
<evidence type="ECO:0000259" key="2">
    <source>
        <dbReference type="Pfam" id="PF25273"/>
    </source>
</evidence>
<evidence type="ECO:0000313" key="4">
    <source>
        <dbReference type="Proteomes" id="UP000822688"/>
    </source>
</evidence>
<dbReference type="EMBL" id="CM026423">
    <property type="protein sequence ID" value="KAG0581688.1"/>
    <property type="molecule type" value="Genomic_DNA"/>
</dbReference>
<dbReference type="PANTHER" id="PTHR33153">
    <property type="entry name" value="MYND-TYPE DOMAIN-CONTAINING PROTEIN"/>
    <property type="match status" value="1"/>
</dbReference>
<proteinExistence type="predicted"/>
<dbReference type="AlphaFoldDB" id="A0A8T0IGM1"/>
<reference evidence="3" key="1">
    <citation type="submission" date="2020-06" db="EMBL/GenBank/DDBJ databases">
        <title>WGS assembly of Ceratodon purpureus strain R40.</title>
        <authorList>
            <person name="Carey S.B."/>
            <person name="Jenkins J."/>
            <person name="Shu S."/>
            <person name="Lovell J.T."/>
            <person name="Sreedasyam A."/>
            <person name="Maumus F."/>
            <person name="Tiley G.P."/>
            <person name="Fernandez-Pozo N."/>
            <person name="Barry K."/>
            <person name="Chen C."/>
            <person name="Wang M."/>
            <person name="Lipzen A."/>
            <person name="Daum C."/>
            <person name="Saski C.A."/>
            <person name="Payton A.C."/>
            <person name="Mcbreen J.C."/>
            <person name="Conrad R.E."/>
            <person name="Kollar L.M."/>
            <person name="Olsson S."/>
            <person name="Huttunen S."/>
            <person name="Landis J.B."/>
            <person name="Wickett N.J."/>
            <person name="Johnson M.G."/>
            <person name="Rensing S.A."/>
            <person name="Grimwood J."/>
            <person name="Schmutz J."/>
            <person name="Mcdaniel S.F."/>
        </authorList>
    </citation>
    <scope>NUCLEOTIDE SEQUENCE</scope>
    <source>
        <strain evidence="3">R40</strain>
    </source>
</reference>
<evidence type="ECO:0000256" key="1">
    <source>
        <dbReference type="SAM" id="MobiDB-lite"/>
    </source>
</evidence>
<feature type="region of interest" description="Disordered" evidence="1">
    <location>
        <begin position="138"/>
        <end position="159"/>
    </location>
</feature>
<dbReference type="InterPro" id="IPR057191">
    <property type="entry name" value="DUF7869"/>
</dbReference>
<evidence type="ECO:0000313" key="3">
    <source>
        <dbReference type="EMBL" id="KAG0581688.1"/>
    </source>
</evidence>
<dbReference type="Pfam" id="PF25273">
    <property type="entry name" value="DUF7869"/>
    <property type="match status" value="1"/>
</dbReference>
<organism evidence="3 4">
    <name type="scientific">Ceratodon purpureus</name>
    <name type="common">Fire moss</name>
    <name type="synonym">Dicranum purpureum</name>
    <dbReference type="NCBI Taxonomy" id="3225"/>
    <lineage>
        <taxon>Eukaryota</taxon>
        <taxon>Viridiplantae</taxon>
        <taxon>Streptophyta</taxon>
        <taxon>Embryophyta</taxon>
        <taxon>Bryophyta</taxon>
        <taxon>Bryophytina</taxon>
        <taxon>Bryopsida</taxon>
        <taxon>Dicranidae</taxon>
        <taxon>Pseudoditrichales</taxon>
        <taxon>Ditrichaceae</taxon>
        <taxon>Ceratodon</taxon>
    </lineage>
</organism>